<dbReference type="InterPro" id="IPR010998">
    <property type="entry name" value="Integrase_recombinase_N"/>
</dbReference>
<dbReference type="PROSITE" id="PS51898">
    <property type="entry name" value="TYR_RECOMBINASE"/>
    <property type="match status" value="1"/>
</dbReference>
<proteinExistence type="inferred from homology"/>
<dbReference type="GO" id="GO:0006310">
    <property type="term" value="P:DNA recombination"/>
    <property type="evidence" value="ECO:0007669"/>
    <property type="project" value="UniProtKB-KW"/>
</dbReference>
<evidence type="ECO:0000259" key="5">
    <source>
        <dbReference type="PROSITE" id="PS51898"/>
    </source>
</evidence>
<dbReference type="Gene3D" id="1.10.150.130">
    <property type="match status" value="1"/>
</dbReference>
<reference evidence="6" key="1">
    <citation type="submission" date="2010-01" db="EMBL/GenBank/DDBJ databases">
        <title>Genome fragments of uncultured bacteria from the North Pacific subtropical Gyre.</title>
        <authorList>
            <person name="Pham V.D."/>
            <person name="Delong E.F."/>
        </authorList>
    </citation>
    <scope>NUCLEOTIDE SEQUENCE</scope>
</reference>
<accession>E7C7Z9</accession>
<comment type="similarity">
    <text evidence="1">Belongs to the 'phage' integrase family.</text>
</comment>
<dbReference type="GO" id="GO:0015074">
    <property type="term" value="P:DNA integration"/>
    <property type="evidence" value="ECO:0007669"/>
    <property type="project" value="InterPro"/>
</dbReference>
<name>E7C7Z9_9BACT</name>
<dbReference type="PANTHER" id="PTHR30349:SF41">
    <property type="entry name" value="INTEGRASE_RECOMBINASE PROTEIN MJ0367-RELATED"/>
    <property type="match status" value="1"/>
</dbReference>
<evidence type="ECO:0000256" key="4">
    <source>
        <dbReference type="SAM" id="MobiDB-lite"/>
    </source>
</evidence>
<dbReference type="Pfam" id="PF00589">
    <property type="entry name" value="Phage_integrase"/>
    <property type="match status" value="1"/>
</dbReference>
<dbReference type="InterPro" id="IPR002104">
    <property type="entry name" value="Integrase_catalytic"/>
</dbReference>
<dbReference type="SUPFAM" id="SSF56349">
    <property type="entry name" value="DNA breaking-rejoining enzymes"/>
    <property type="match status" value="1"/>
</dbReference>
<evidence type="ECO:0000256" key="2">
    <source>
        <dbReference type="ARBA" id="ARBA00023125"/>
    </source>
</evidence>
<dbReference type="GO" id="GO:0003677">
    <property type="term" value="F:DNA binding"/>
    <property type="evidence" value="ECO:0007669"/>
    <property type="project" value="UniProtKB-KW"/>
</dbReference>
<protein>
    <submittedName>
        <fullName evidence="6">Integrase</fullName>
    </submittedName>
</protein>
<evidence type="ECO:0000256" key="1">
    <source>
        <dbReference type="ARBA" id="ARBA00008857"/>
    </source>
</evidence>
<organism evidence="6">
    <name type="scientific">uncultured nuHF2 cluster bacterium HF0770_42C12</name>
    <dbReference type="NCBI Taxonomy" id="723593"/>
    <lineage>
        <taxon>Bacteria</taxon>
        <taxon>environmental samples</taxon>
    </lineage>
</organism>
<evidence type="ECO:0000256" key="3">
    <source>
        <dbReference type="ARBA" id="ARBA00023172"/>
    </source>
</evidence>
<sequence length="433" mass="49210">MAKQIKSYKDLSIRWDDNRQRFMLEARAIGGGQLPFAAKSEAVAKAKEVFERWRDGAPVAVEVEWTLDNAIEKYLEMSAARVKDDEDRYGPATLHSQTQQLHFIAHMKLNDLRMGKMKVRNFDADLMINHLWPTLKNVLLSNVTAMNYYVTFKQMLNICVDKKQIASNVARDATLKTRKPRVILPSKKEISQANLKKDASKVTPETLKLIISAIPNLKDQLIVYTASNTGLRAGELCMVRKYQKTKPQLGGIDFENNVIIIEEAKKRGPKSSEDFVGGPKSEQGKRRVPISPELSRRLEEYWVAMPVRMKAEGWLFPTRDGTRADSNNWRNRILYPACERAGLGKDERPTWHMLRHAYATAFLTKRGRDWIKAMELMGHADVSTTMMYKHIIDDPEQNEAIANDVEGFIGIDLDNLKSPPEPASNIVKLVATG</sequence>
<dbReference type="CDD" id="cd00397">
    <property type="entry name" value="DNA_BRE_C"/>
    <property type="match status" value="1"/>
</dbReference>
<dbReference type="PANTHER" id="PTHR30349">
    <property type="entry name" value="PHAGE INTEGRASE-RELATED"/>
    <property type="match status" value="1"/>
</dbReference>
<dbReference type="InterPro" id="IPR013762">
    <property type="entry name" value="Integrase-like_cat_sf"/>
</dbReference>
<dbReference type="AlphaFoldDB" id="E7C7Z9"/>
<keyword evidence="2" id="KW-0238">DNA-binding</keyword>
<dbReference type="Gene3D" id="1.10.443.10">
    <property type="entry name" value="Intergrase catalytic core"/>
    <property type="match status" value="1"/>
</dbReference>
<dbReference type="InterPro" id="IPR011010">
    <property type="entry name" value="DNA_brk_join_enz"/>
</dbReference>
<feature type="domain" description="Tyr recombinase" evidence="5">
    <location>
        <begin position="197"/>
        <end position="403"/>
    </location>
</feature>
<feature type="region of interest" description="Disordered" evidence="4">
    <location>
        <begin position="269"/>
        <end position="288"/>
    </location>
</feature>
<evidence type="ECO:0000313" key="6">
    <source>
        <dbReference type="EMBL" id="ADI23574.1"/>
    </source>
</evidence>
<dbReference type="EMBL" id="GU568018">
    <property type="protein sequence ID" value="ADI23574.1"/>
    <property type="molecule type" value="Genomic_DNA"/>
</dbReference>
<keyword evidence="3" id="KW-0233">DNA recombination</keyword>
<dbReference type="InterPro" id="IPR050090">
    <property type="entry name" value="Tyrosine_recombinase_XerCD"/>
</dbReference>